<evidence type="ECO:0000313" key="12">
    <source>
        <dbReference type="Proteomes" id="UP000323000"/>
    </source>
</evidence>
<comment type="subcellular location">
    <subcellularLocation>
        <location evidence="1">Chromosome</location>
    </subcellularLocation>
    <subcellularLocation>
        <location evidence="2">Nucleus</location>
        <location evidence="2">Nucleolus</location>
    </subcellularLocation>
</comment>
<keyword evidence="6" id="KW-0164">Citrullination</keyword>
<evidence type="ECO:0000256" key="6">
    <source>
        <dbReference type="ARBA" id="ARBA00022934"/>
    </source>
</evidence>
<evidence type="ECO:0000256" key="5">
    <source>
        <dbReference type="ARBA" id="ARBA00022553"/>
    </source>
</evidence>
<comment type="function">
    <text evidence="9">Required for proper chromosome segregation during mitosis and error-free mitotic progression.</text>
</comment>
<dbReference type="AlphaFoldDB" id="A0A5C7IK28"/>
<comment type="caution">
    <text evidence="11">The sequence shown here is derived from an EMBL/GenBank/DDBJ whole genome shotgun (WGS) entry which is preliminary data.</text>
</comment>
<evidence type="ECO:0000256" key="1">
    <source>
        <dbReference type="ARBA" id="ARBA00004286"/>
    </source>
</evidence>
<dbReference type="GO" id="GO:0005694">
    <property type="term" value="C:chromosome"/>
    <property type="evidence" value="ECO:0007669"/>
    <property type="project" value="UniProtKB-SubCell"/>
</dbReference>
<keyword evidence="4" id="KW-0158">Chromosome</keyword>
<dbReference type="EMBL" id="VAHF01000002">
    <property type="protein sequence ID" value="TXG69633.1"/>
    <property type="molecule type" value="Genomic_DNA"/>
</dbReference>
<reference evidence="12" key="1">
    <citation type="journal article" date="2019" name="Gigascience">
        <title>De novo genome assembly of the endangered Acer yangbiense, a plant species with extremely small populations endemic to Yunnan Province, China.</title>
        <authorList>
            <person name="Yang J."/>
            <person name="Wariss H.M."/>
            <person name="Tao L."/>
            <person name="Zhang R."/>
            <person name="Yun Q."/>
            <person name="Hollingsworth P."/>
            <person name="Dao Z."/>
            <person name="Luo G."/>
            <person name="Guo H."/>
            <person name="Ma Y."/>
            <person name="Sun W."/>
        </authorList>
    </citation>
    <scope>NUCLEOTIDE SEQUENCE [LARGE SCALE GENOMIC DNA]</scope>
    <source>
        <strain evidence="12">cv. Malutang</strain>
    </source>
</reference>
<dbReference type="Proteomes" id="UP000323000">
    <property type="component" value="Chromosome 2"/>
</dbReference>
<evidence type="ECO:0000256" key="10">
    <source>
        <dbReference type="SAM" id="Coils"/>
    </source>
</evidence>
<accession>A0A5C7IK28</accession>
<evidence type="ECO:0000256" key="8">
    <source>
        <dbReference type="ARBA" id="ARBA00023242"/>
    </source>
</evidence>
<dbReference type="GO" id="GO:0005730">
    <property type="term" value="C:nucleolus"/>
    <property type="evidence" value="ECO:0007669"/>
    <property type="project" value="UniProtKB-SubCell"/>
</dbReference>
<proteinExistence type="predicted"/>
<evidence type="ECO:0000256" key="9">
    <source>
        <dbReference type="ARBA" id="ARBA00093307"/>
    </source>
</evidence>
<dbReference type="OrthoDB" id="10559252at2759"/>
<keyword evidence="5" id="KW-0597">Phosphoprotein</keyword>
<organism evidence="11 12">
    <name type="scientific">Acer yangbiense</name>
    <dbReference type="NCBI Taxonomy" id="1000413"/>
    <lineage>
        <taxon>Eukaryota</taxon>
        <taxon>Viridiplantae</taxon>
        <taxon>Streptophyta</taxon>
        <taxon>Embryophyta</taxon>
        <taxon>Tracheophyta</taxon>
        <taxon>Spermatophyta</taxon>
        <taxon>Magnoliopsida</taxon>
        <taxon>eudicotyledons</taxon>
        <taxon>Gunneridae</taxon>
        <taxon>Pentapetalae</taxon>
        <taxon>rosids</taxon>
        <taxon>malvids</taxon>
        <taxon>Sapindales</taxon>
        <taxon>Sapindaceae</taxon>
        <taxon>Hippocastanoideae</taxon>
        <taxon>Acereae</taxon>
        <taxon>Acer</taxon>
    </lineage>
</organism>
<dbReference type="PANTHER" id="PTHR13557:SF1">
    <property type="entry name" value="COILED-COIL DOMAIN-CONTAINING PROTEIN 86"/>
    <property type="match status" value="1"/>
</dbReference>
<evidence type="ECO:0000256" key="7">
    <source>
        <dbReference type="ARBA" id="ARBA00023054"/>
    </source>
</evidence>
<name>A0A5C7IK28_9ROSI</name>
<evidence type="ECO:0000256" key="3">
    <source>
        <dbReference type="ARBA" id="ARBA00016738"/>
    </source>
</evidence>
<keyword evidence="7 10" id="KW-0175">Coiled coil</keyword>
<sequence length="163" mass="18810">MFGKATYDGLIAGKASGRSWKQLWKHRASTAKVSLRRTPWEVREEEKLMKKAYKERINELKEEIRNNKIEKRKKREERKKRRRKRIYGINGWVLWRSTVCGEDGWIWGGGRRFVVKKMGGLGGGSGESGDDICGGFVWIWLQEEKKSGFVLKKSGYLGGGKKS</sequence>
<dbReference type="InterPro" id="IPR026570">
    <property type="entry name" value="CCDC86"/>
</dbReference>
<evidence type="ECO:0000313" key="11">
    <source>
        <dbReference type="EMBL" id="TXG69633.1"/>
    </source>
</evidence>
<dbReference type="PANTHER" id="PTHR13557">
    <property type="entry name" value="COILED-COIL DOMAIN-CONTAINING PROTEIN 86"/>
    <property type="match status" value="1"/>
</dbReference>
<evidence type="ECO:0000256" key="2">
    <source>
        <dbReference type="ARBA" id="ARBA00004604"/>
    </source>
</evidence>
<feature type="coiled-coil region" evidence="10">
    <location>
        <begin position="43"/>
        <end position="80"/>
    </location>
</feature>
<keyword evidence="12" id="KW-1185">Reference proteome</keyword>
<keyword evidence="8" id="KW-0539">Nucleus</keyword>
<protein>
    <recommendedName>
        <fullName evidence="3">Coiled-coil domain-containing protein 86</fullName>
    </recommendedName>
</protein>
<evidence type="ECO:0000256" key="4">
    <source>
        <dbReference type="ARBA" id="ARBA00022454"/>
    </source>
</evidence>
<gene>
    <name evidence="11" type="ORF">EZV62_004568</name>
</gene>